<dbReference type="GO" id="GO:0004715">
    <property type="term" value="F:non-membrane spanning protein tyrosine kinase activity"/>
    <property type="evidence" value="ECO:0007669"/>
    <property type="project" value="TreeGrafter"/>
</dbReference>
<dbReference type="GO" id="GO:0005126">
    <property type="term" value="F:cytokine receptor binding"/>
    <property type="evidence" value="ECO:0007669"/>
    <property type="project" value="TreeGrafter"/>
</dbReference>
<dbReference type="InterPro" id="IPR001245">
    <property type="entry name" value="Ser-Thr/Tyr_kinase_cat_dom"/>
</dbReference>
<dbReference type="GO" id="GO:0007259">
    <property type="term" value="P:cell surface receptor signaling pathway via JAK-STAT"/>
    <property type="evidence" value="ECO:0007669"/>
    <property type="project" value="TreeGrafter"/>
</dbReference>
<feature type="domain" description="Protein kinase" evidence="3">
    <location>
        <begin position="455"/>
        <end position="826"/>
    </location>
</feature>
<dbReference type="PROSITE" id="PS50057">
    <property type="entry name" value="FERM_3"/>
    <property type="match status" value="1"/>
</dbReference>
<dbReference type="Proteomes" id="UP000683360">
    <property type="component" value="Unassembled WGS sequence"/>
</dbReference>
<dbReference type="AlphaFoldDB" id="A0A8S3T0C5"/>
<dbReference type="InterPro" id="IPR019748">
    <property type="entry name" value="FERM_central"/>
</dbReference>
<comment type="caution">
    <text evidence="5">The sequence shown here is derived from an EMBL/GenBank/DDBJ whole genome shotgun (WGS) entry which is preliminary data.</text>
</comment>
<name>A0A8S3T0C5_MYTED</name>
<gene>
    <name evidence="5" type="ORF">MEDL_39815</name>
</gene>
<dbReference type="InterPro" id="IPR051286">
    <property type="entry name" value="JAK"/>
</dbReference>
<evidence type="ECO:0000256" key="1">
    <source>
        <dbReference type="ARBA" id="ARBA00022999"/>
    </source>
</evidence>
<accession>A0A8S3T0C5</accession>
<dbReference type="EMBL" id="CAJPWZ010001934">
    <property type="protein sequence ID" value="CAG2226757.1"/>
    <property type="molecule type" value="Genomic_DNA"/>
</dbReference>
<proteinExistence type="predicted"/>
<dbReference type="GO" id="GO:0019221">
    <property type="term" value="P:cytokine-mediated signaling pathway"/>
    <property type="evidence" value="ECO:0007669"/>
    <property type="project" value="TreeGrafter"/>
</dbReference>
<evidence type="ECO:0000313" key="6">
    <source>
        <dbReference type="Proteomes" id="UP000683360"/>
    </source>
</evidence>
<dbReference type="InterPro" id="IPR011009">
    <property type="entry name" value="Kinase-like_dom_sf"/>
</dbReference>
<evidence type="ECO:0000313" key="5">
    <source>
        <dbReference type="EMBL" id="CAG2226757.1"/>
    </source>
</evidence>
<dbReference type="GO" id="GO:0005829">
    <property type="term" value="C:cytosol"/>
    <property type="evidence" value="ECO:0007669"/>
    <property type="project" value="TreeGrafter"/>
</dbReference>
<feature type="domain" description="FERM" evidence="4">
    <location>
        <begin position="27"/>
        <end position="389"/>
    </location>
</feature>
<dbReference type="PROSITE" id="PS50011">
    <property type="entry name" value="PROTEIN_KINASE_DOM"/>
    <property type="match status" value="1"/>
</dbReference>
<keyword evidence="6" id="KW-1185">Reference proteome</keyword>
<dbReference type="PANTHER" id="PTHR45807">
    <property type="entry name" value="TYROSINE-PROTEIN KINASE HOPSCOTCH"/>
    <property type="match status" value="1"/>
</dbReference>
<dbReference type="GO" id="GO:0030154">
    <property type="term" value="P:cell differentiation"/>
    <property type="evidence" value="ECO:0007669"/>
    <property type="project" value="TreeGrafter"/>
</dbReference>
<evidence type="ECO:0000259" key="4">
    <source>
        <dbReference type="PROSITE" id="PS50057"/>
    </source>
</evidence>
<protein>
    <submittedName>
        <fullName evidence="5">Uncharacterized protein</fullName>
    </submittedName>
</protein>
<dbReference type="Gene3D" id="1.10.510.10">
    <property type="entry name" value="Transferase(Phosphotransferase) domain 1"/>
    <property type="match status" value="1"/>
</dbReference>
<dbReference type="PANTHER" id="PTHR45807:SF7">
    <property type="entry name" value="TYROSINE-PROTEIN KINASE HOPSCOTCH"/>
    <property type="match status" value="1"/>
</dbReference>
<feature type="compositionally biased region" description="Polar residues" evidence="2">
    <location>
        <begin position="707"/>
        <end position="727"/>
    </location>
</feature>
<dbReference type="GO" id="GO:0005524">
    <property type="term" value="F:ATP binding"/>
    <property type="evidence" value="ECO:0007669"/>
    <property type="project" value="InterPro"/>
</dbReference>
<dbReference type="SUPFAM" id="SSF56112">
    <property type="entry name" value="Protein kinase-like (PK-like)"/>
    <property type="match status" value="1"/>
</dbReference>
<evidence type="ECO:0000259" key="3">
    <source>
        <dbReference type="PROSITE" id="PS50011"/>
    </source>
</evidence>
<evidence type="ECO:0000256" key="2">
    <source>
        <dbReference type="SAM" id="MobiDB-lite"/>
    </source>
</evidence>
<feature type="compositionally biased region" description="Basic and acidic residues" evidence="2">
    <location>
        <begin position="697"/>
        <end position="706"/>
    </location>
</feature>
<dbReference type="InterPro" id="IPR000719">
    <property type="entry name" value="Prot_kinase_dom"/>
</dbReference>
<organism evidence="5 6">
    <name type="scientific">Mytilus edulis</name>
    <name type="common">Blue mussel</name>
    <dbReference type="NCBI Taxonomy" id="6550"/>
    <lineage>
        <taxon>Eukaryota</taxon>
        <taxon>Metazoa</taxon>
        <taxon>Spiralia</taxon>
        <taxon>Lophotrochozoa</taxon>
        <taxon>Mollusca</taxon>
        <taxon>Bivalvia</taxon>
        <taxon>Autobranchia</taxon>
        <taxon>Pteriomorphia</taxon>
        <taxon>Mytilida</taxon>
        <taxon>Mytiloidea</taxon>
        <taxon>Mytilidae</taxon>
        <taxon>Mytilinae</taxon>
        <taxon>Mytilus</taxon>
    </lineage>
</organism>
<dbReference type="GO" id="GO:0035556">
    <property type="term" value="P:intracellular signal transduction"/>
    <property type="evidence" value="ECO:0007669"/>
    <property type="project" value="TreeGrafter"/>
</dbReference>
<reference evidence="5" key="1">
    <citation type="submission" date="2021-03" db="EMBL/GenBank/DDBJ databases">
        <authorList>
            <person name="Bekaert M."/>
        </authorList>
    </citation>
    <scope>NUCLEOTIDE SEQUENCE</scope>
</reference>
<dbReference type="Pfam" id="PF07714">
    <property type="entry name" value="PK_Tyr_Ser-Thr"/>
    <property type="match status" value="1"/>
</dbReference>
<dbReference type="CDD" id="cd14473">
    <property type="entry name" value="FERM_B-lobe"/>
    <property type="match status" value="1"/>
</dbReference>
<dbReference type="OrthoDB" id="6109907at2759"/>
<feature type="region of interest" description="Disordered" evidence="2">
    <location>
        <begin position="697"/>
        <end position="728"/>
    </location>
</feature>
<dbReference type="InterPro" id="IPR000299">
    <property type="entry name" value="FERM_domain"/>
</dbReference>
<sequence length="900" mass="103003">MGNHHSSLRQSGAIYMRGIGNDQYQSVNIKLHGIKTDNYNVPTEDFSLPVQDLCYKLLQDRYPVETIGPAAIHLFGLACFDQDRKTCTWLNPRKSLSDSMKDGFRGLNNLYLRIRFLPVKSQLQSHIIQSLCYDKDQCPNHVNYLVHYLFFQVKNDFVSDRLNTFYGELVQSSKARGNAVLDLLIMSRLYGDSPENVFDHIDHEKNSNCCCYFGKMKEVDSSLNHVLPSRERNNCWKDYKLEKNMKATLTEYSKENRAATTVDLMVHYIQELMMDVRERYISKRAEMEGKVEITVNTQNGFGVFIREQSDRSVPSLFCAIDELQSIDIHHDNYMMADKKTGNNNMNKSWTVRVHRTNGTPLMLIFDTVETAESFISGLDGYYRVIHNYHHLLCDQVAPHSLKQLANLKCHGPIRPKNKSGIIHYYSKGVGGVCTTITRELFKALSESGILAKNPIIVRPKNGNGYFTEVYKGRVRGSDKFIAVKQIRHHHDYRPKERNQELLCYESLQMGICRQLGFEDNRFFVGIQGLCLTSPSQVVEEYAQYGSLAKFFDMRKPFTLQHFIYIAIQLAEALLYMDEKNLHHGSICCKNVMVFKYDAGDIFIKLADSGMLNIYNKLPIGHVINTKRLPWVAPELFKDMSKMTISSDVYAFSTTLWECATLGRTPLDVQPLKDFHHDSDKIQEFYLSGKTIDFPEDLITKGDEGRSRATNSSDNTSYNGNTKCTNSPEVIYNRDSNEVRTNDCEENESEAKLPDYSKVNNGQRTSSVLDPDEHIYSTGYSSTSSTDRNVKIKRTVTDIMAKCWAKAEDRIETNIILRDLRNVHSGYVDHGMLSFTTVNLDVIASIIFTIYVFGTFGRNSALLLACETLISLQNTIMNILRFFTMNPIYIKAECLPKVPKT</sequence>
<keyword evidence="1" id="KW-0727">SH2 domain</keyword>